<comment type="caution">
    <text evidence="1">The sequence shown here is derived from an EMBL/GenBank/DDBJ whole genome shotgun (WGS) entry which is preliminary data.</text>
</comment>
<dbReference type="Proteomes" id="UP000588098">
    <property type="component" value="Unassembled WGS sequence"/>
</dbReference>
<dbReference type="EMBL" id="JACHJL010000002">
    <property type="protein sequence ID" value="MBB5934353.1"/>
    <property type="molecule type" value="Genomic_DNA"/>
</dbReference>
<organism evidence="1 2">
    <name type="scientific">Streptomyces zagrosensis</name>
    <dbReference type="NCBI Taxonomy" id="1042984"/>
    <lineage>
        <taxon>Bacteria</taxon>
        <taxon>Bacillati</taxon>
        <taxon>Actinomycetota</taxon>
        <taxon>Actinomycetes</taxon>
        <taxon>Kitasatosporales</taxon>
        <taxon>Streptomycetaceae</taxon>
        <taxon>Streptomyces</taxon>
    </lineage>
</organism>
<name>A0A7W9UWZ6_9ACTN</name>
<evidence type="ECO:0000313" key="1">
    <source>
        <dbReference type="EMBL" id="MBB5934353.1"/>
    </source>
</evidence>
<gene>
    <name evidence="1" type="ORF">FHS42_001379</name>
</gene>
<protein>
    <submittedName>
        <fullName evidence="1">Uncharacterized protein</fullName>
    </submittedName>
</protein>
<evidence type="ECO:0000313" key="2">
    <source>
        <dbReference type="Proteomes" id="UP000588098"/>
    </source>
</evidence>
<dbReference type="RefSeq" id="WP_184569646.1">
    <property type="nucleotide sequence ID" value="NZ_JACHJL010000002.1"/>
</dbReference>
<reference evidence="1 2" key="1">
    <citation type="submission" date="2020-08" db="EMBL/GenBank/DDBJ databases">
        <title>Genomic Encyclopedia of Type Strains, Phase III (KMG-III): the genomes of soil and plant-associated and newly described type strains.</title>
        <authorList>
            <person name="Whitman W."/>
        </authorList>
    </citation>
    <scope>NUCLEOTIDE SEQUENCE [LARGE SCALE GENOMIC DNA]</scope>
    <source>
        <strain evidence="1 2">CECT 8305</strain>
    </source>
</reference>
<dbReference type="AlphaFoldDB" id="A0A7W9UWZ6"/>
<sequence length="126" mass="14222">MRDKWGWIVLGTVALAGKLVANARQRDTADADEEVRRRFGDDPGNFGTHWNSGSGGYRQCGHRVCSKKAHRFITSHDCCTRCERSRNCYAEMMREYEGPGRFPHDCHDGIMQPGVCITCGEPIDED</sequence>
<accession>A0A7W9UWZ6</accession>
<proteinExistence type="predicted"/>
<keyword evidence="2" id="KW-1185">Reference proteome</keyword>